<name>A0ACD3ST49_9BURK</name>
<keyword evidence="2" id="KW-1185">Reference proteome</keyword>
<organism evidence="1 2">
    <name type="scientific">Imbroritus primus</name>
    <dbReference type="NCBI Taxonomy" id="3058603"/>
    <lineage>
        <taxon>Bacteria</taxon>
        <taxon>Pseudomonadati</taxon>
        <taxon>Pseudomonadota</taxon>
        <taxon>Betaproteobacteria</taxon>
        <taxon>Burkholderiales</taxon>
        <taxon>Burkholderiaceae</taxon>
        <taxon>Imbroritus</taxon>
    </lineage>
</organism>
<gene>
    <name evidence="1" type="ORF">MW7_002780</name>
</gene>
<proteinExistence type="predicted"/>
<dbReference type="Proteomes" id="UP000004277">
    <property type="component" value="Unassembled WGS sequence"/>
</dbReference>
<accession>A0ACD3ST49</accession>
<sequence length="220" mass="24173">MSAEIELKLAVAAEQVAPLLAWLEHEAGPAVQQTLRNIYLDTPDLALHRQRTALRLREVSRDGSAHWVQTLKTAGRSVDGLVVRNEWECGIAAAALEPDRFPPAAQAVLQPLVTTPLPIFRTDFLRHTWRVPVQGGTVEIAFDDGAVTLMERAEHASLPIRELELEWLNASDNPDADPTATAVAGLRALAARLDVVGPFVPSDASKAERGYQLYLEYQRS</sequence>
<protein>
    <submittedName>
        <fullName evidence="1">CYTH domain-containing protein</fullName>
    </submittedName>
</protein>
<evidence type="ECO:0000313" key="2">
    <source>
        <dbReference type="Proteomes" id="UP000004277"/>
    </source>
</evidence>
<comment type="caution">
    <text evidence="1">The sequence shown here is derived from an EMBL/GenBank/DDBJ whole genome shotgun (WGS) entry which is preliminary data.</text>
</comment>
<dbReference type="EMBL" id="AKCV02000011">
    <property type="protein sequence ID" value="TMS59123.1"/>
    <property type="molecule type" value="Genomic_DNA"/>
</dbReference>
<evidence type="ECO:0000313" key="1">
    <source>
        <dbReference type="EMBL" id="TMS59123.1"/>
    </source>
</evidence>
<reference evidence="1" key="1">
    <citation type="submission" date="2019-05" db="EMBL/GenBank/DDBJ databases">
        <title>Revised genome assembly of Burkholderiaceae (previously Ralstonia) sp. PBA.</title>
        <authorList>
            <person name="Gan H.M."/>
        </authorList>
    </citation>
    <scope>NUCLEOTIDE SEQUENCE</scope>
    <source>
        <strain evidence="1">PBA</strain>
    </source>
</reference>